<reference evidence="2 3" key="1">
    <citation type="journal article" date="2015" name="Genome Announc.">
        <title>Expanding the biotechnology potential of lactobacilli through comparative genomics of 213 strains and associated genera.</title>
        <authorList>
            <person name="Sun Z."/>
            <person name="Harris H.M."/>
            <person name="McCann A."/>
            <person name="Guo C."/>
            <person name="Argimon S."/>
            <person name="Zhang W."/>
            <person name="Yang X."/>
            <person name="Jeffery I.B."/>
            <person name="Cooney J.C."/>
            <person name="Kagawa T.F."/>
            <person name="Liu W."/>
            <person name="Song Y."/>
            <person name="Salvetti E."/>
            <person name="Wrobel A."/>
            <person name="Rasinkangas P."/>
            <person name="Parkhill J."/>
            <person name="Rea M.C."/>
            <person name="O'Sullivan O."/>
            <person name="Ritari J."/>
            <person name="Douillard F.P."/>
            <person name="Paul Ross R."/>
            <person name="Yang R."/>
            <person name="Briner A.E."/>
            <person name="Felis G.E."/>
            <person name="de Vos W.M."/>
            <person name="Barrangou R."/>
            <person name="Klaenhammer T.R."/>
            <person name="Caufield P.W."/>
            <person name="Cui Y."/>
            <person name="Zhang H."/>
            <person name="O'Toole P.W."/>
        </authorList>
    </citation>
    <scope>NUCLEOTIDE SEQUENCE [LARGE SCALE GENOMIC DNA]</scope>
    <source>
        <strain evidence="2 3">DSM 19682</strain>
    </source>
</reference>
<accession>A0A0R1KFQ8</accession>
<feature type="transmembrane region" description="Helical" evidence="1">
    <location>
        <begin position="100"/>
        <end position="119"/>
    </location>
</feature>
<gene>
    <name evidence="2" type="ORF">FD03_GL002523</name>
</gene>
<evidence type="ECO:0000256" key="1">
    <source>
        <dbReference type="SAM" id="Phobius"/>
    </source>
</evidence>
<dbReference type="STRING" id="1423775.FD03_GL002523"/>
<keyword evidence="1" id="KW-1133">Transmembrane helix</keyword>
<name>A0A0R1KFQ8_9LACO</name>
<protein>
    <submittedName>
        <fullName evidence="2">Uncharacterized protein</fullName>
    </submittedName>
</protein>
<keyword evidence="3" id="KW-1185">Reference proteome</keyword>
<proteinExistence type="predicted"/>
<dbReference type="AlphaFoldDB" id="A0A0R1KFQ8"/>
<feature type="transmembrane region" description="Helical" evidence="1">
    <location>
        <begin position="48"/>
        <end position="68"/>
    </location>
</feature>
<keyword evidence="1" id="KW-0812">Transmembrane</keyword>
<evidence type="ECO:0000313" key="2">
    <source>
        <dbReference type="EMBL" id="KRK78746.1"/>
    </source>
</evidence>
<dbReference type="Proteomes" id="UP000051248">
    <property type="component" value="Unassembled WGS sequence"/>
</dbReference>
<evidence type="ECO:0000313" key="3">
    <source>
        <dbReference type="Proteomes" id="UP000051248"/>
    </source>
</evidence>
<comment type="caution">
    <text evidence="2">The sequence shown here is derived from an EMBL/GenBank/DDBJ whole genome shotgun (WGS) entry which is preliminary data.</text>
</comment>
<feature type="transmembrane region" description="Helical" evidence="1">
    <location>
        <begin position="12"/>
        <end position="28"/>
    </location>
</feature>
<sequence length="127" mass="14764">MIKLRYLRKNHFWFLTGFEVFALGILFLETDDFIGRPPDFITNIDAPQIAIALVLVGLYSMIASCGELKGSVRDIVVFLLLFIWSFYFIMFLIHDLAAPVMIPHFSTVFTFFIVIRILFEAFWSDAR</sequence>
<keyword evidence="1" id="KW-0472">Membrane</keyword>
<organism evidence="2 3">
    <name type="scientific">Companilactobacillus nodensis DSM 19682 = JCM 14932 = NBRC 107160</name>
    <dbReference type="NCBI Taxonomy" id="1423775"/>
    <lineage>
        <taxon>Bacteria</taxon>
        <taxon>Bacillati</taxon>
        <taxon>Bacillota</taxon>
        <taxon>Bacilli</taxon>
        <taxon>Lactobacillales</taxon>
        <taxon>Lactobacillaceae</taxon>
        <taxon>Companilactobacillus</taxon>
    </lineage>
</organism>
<feature type="transmembrane region" description="Helical" evidence="1">
    <location>
        <begin position="75"/>
        <end position="94"/>
    </location>
</feature>
<dbReference type="PATRIC" id="fig|1423775.4.peg.2567"/>
<dbReference type="EMBL" id="AZDZ01000022">
    <property type="protein sequence ID" value="KRK78746.1"/>
    <property type="molecule type" value="Genomic_DNA"/>
</dbReference>